<keyword evidence="1" id="KW-0560">Oxidoreductase</keyword>
<dbReference type="InterPro" id="IPR027056">
    <property type="entry name" value="Gluconate_2DH_su3"/>
</dbReference>
<comment type="caution">
    <text evidence="1">The sequence shown here is derived from an EMBL/GenBank/DDBJ whole genome shotgun (WGS) entry which is preliminary data.</text>
</comment>
<name>A0ABV2K1R0_SPOPS</name>
<dbReference type="GO" id="GO:0033717">
    <property type="term" value="F:gluconate 2-dehydrogenase (acceptor) activity"/>
    <property type="evidence" value="ECO:0007669"/>
    <property type="project" value="UniProtKB-EC"/>
</dbReference>
<sequence>MAVEKKGLSRRDFLKTTGIATGAFVGGGLIGGLVGYNVNKEGQVAGTGDHKGAGGEPTAVSNRGLMYFTNMAEFNVLSQAVERIFPEDDLGPGAIALGAPYFIDNQLAGNYGSNVKEYMQGPFFAGEATQGYQSKLTRAEIFRQGIAIMDEQANKRFKQGFVDLEGAQMDEIITAFQKNEIDMKGVSSEFFFKLLRQATLEGVYADPIYNGNVNMDAWRMKEFPGNQMTYIAEIENEKFVKYEPVSLTSMEH</sequence>
<dbReference type="RefSeq" id="WP_354311892.1">
    <property type="nucleotide sequence ID" value="NZ_JBEPME010000001.1"/>
</dbReference>
<protein>
    <submittedName>
        <fullName evidence="1">Gluconate 2-dehydrogenase gamma chain</fullName>
        <ecNumber evidence="1">1.1.99.3</ecNumber>
    </submittedName>
</protein>
<dbReference type="NCBIfam" id="TIGR01409">
    <property type="entry name" value="TAT_signal_seq"/>
    <property type="match status" value="1"/>
</dbReference>
<dbReference type="EC" id="1.1.99.3" evidence="1"/>
<dbReference type="EMBL" id="JBEPME010000001">
    <property type="protein sequence ID" value="MET3655018.1"/>
    <property type="molecule type" value="Genomic_DNA"/>
</dbReference>
<dbReference type="PROSITE" id="PS51318">
    <property type="entry name" value="TAT"/>
    <property type="match status" value="1"/>
</dbReference>
<accession>A0ABV2K1R0</accession>
<keyword evidence="2" id="KW-1185">Reference proteome</keyword>
<evidence type="ECO:0000313" key="1">
    <source>
        <dbReference type="EMBL" id="MET3655018.1"/>
    </source>
</evidence>
<dbReference type="Proteomes" id="UP001549104">
    <property type="component" value="Unassembled WGS sequence"/>
</dbReference>
<dbReference type="InterPro" id="IPR006311">
    <property type="entry name" value="TAT_signal"/>
</dbReference>
<gene>
    <name evidence="1" type="ORF">ABIC55_000102</name>
</gene>
<proteinExistence type="predicted"/>
<reference evidence="1 2" key="1">
    <citation type="submission" date="2024-06" db="EMBL/GenBank/DDBJ databases">
        <title>Sorghum-associated microbial communities from plants grown in Nebraska, USA.</title>
        <authorList>
            <person name="Schachtman D."/>
        </authorList>
    </citation>
    <scope>NUCLEOTIDE SEQUENCE [LARGE SCALE GENOMIC DNA]</scope>
    <source>
        <strain evidence="1 2">1288</strain>
    </source>
</reference>
<organism evidence="1 2">
    <name type="scientific">Sporosarcina psychrophila</name>
    <name type="common">Bacillus psychrophilus</name>
    <dbReference type="NCBI Taxonomy" id="1476"/>
    <lineage>
        <taxon>Bacteria</taxon>
        <taxon>Bacillati</taxon>
        <taxon>Bacillota</taxon>
        <taxon>Bacilli</taxon>
        <taxon>Bacillales</taxon>
        <taxon>Caryophanaceae</taxon>
        <taxon>Sporosarcina</taxon>
    </lineage>
</organism>
<evidence type="ECO:0000313" key="2">
    <source>
        <dbReference type="Proteomes" id="UP001549104"/>
    </source>
</evidence>
<dbReference type="InterPro" id="IPR019546">
    <property type="entry name" value="TAT_signal_bac_arc"/>
</dbReference>
<dbReference type="Pfam" id="PF13618">
    <property type="entry name" value="Gluconate_2-dh3"/>
    <property type="match status" value="1"/>
</dbReference>